<dbReference type="EnsemblPlants" id="MELO3C029123.2.1">
    <property type="protein sequence ID" value="MELO3C029123.2.1"/>
    <property type="gene ID" value="MELO3C029123.2"/>
</dbReference>
<protein>
    <submittedName>
        <fullName evidence="1">Uncharacterized protein</fullName>
    </submittedName>
</protein>
<proteinExistence type="predicted"/>
<reference evidence="1" key="1">
    <citation type="submission" date="2023-03" db="UniProtKB">
        <authorList>
            <consortium name="EnsemblPlants"/>
        </authorList>
    </citation>
    <scope>IDENTIFICATION</scope>
</reference>
<sequence length="88" mass="10022">MTSSKGMVSDALFKARIAQHRWPNKPPISGRNEYGFTLGRLELVKTGKLAEEKRWIKEEVQNYKGISRTACEESAVIVILESEDNPWT</sequence>
<name>A0A9I9E5P8_CUCME</name>
<evidence type="ECO:0000313" key="1">
    <source>
        <dbReference type="EnsemblPlants" id="MELO3C029123.2.1"/>
    </source>
</evidence>
<dbReference type="Gramene" id="MELO3C029123.2.1">
    <property type="protein sequence ID" value="MELO3C029123.2.1"/>
    <property type="gene ID" value="MELO3C029123.2"/>
</dbReference>
<organism evidence="1">
    <name type="scientific">Cucumis melo</name>
    <name type="common">Muskmelon</name>
    <dbReference type="NCBI Taxonomy" id="3656"/>
    <lineage>
        <taxon>Eukaryota</taxon>
        <taxon>Viridiplantae</taxon>
        <taxon>Streptophyta</taxon>
        <taxon>Embryophyta</taxon>
        <taxon>Tracheophyta</taxon>
        <taxon>Spermatophyta</taxon>
        <taxon>Magnoliopsida</taxon>
        <taxon>eudicotyledons</taxon>
        <taxon>Gunneridae</taxon>
        <taxon>Pentapetalae</taxon>
        <taxon>rosids</taxon>
        <taxon>fabids</taxon>
        <taxon>Cucurbitales</taxon>
        <taxon>Cucurbitaceae</taxon>
        <taxon>Benincaseae</taxon>
        <taxon>Cucumis</taxon>
    </lineage>
</organism>
<dbReference type="AlphaFoldDB" id="A0A9I9E5P8"/>
<accession>A0A9I9E5P8</accession>